<evidence type="ECO:0000313" key="3">
    <source>
        <dbReference type="Proteomes" id="UP001172102"/>
    </source>
</evidence>
<sequence>MPALSRITSPRSRAFALRSFTSISRYLPFRASAVEVPRIWRNIPREEPRLDAVGLDFPTTLGDQYKRFLYWRWSWDAPDVVIEDQTPRSISRESRDVPADSILAVSGEVKGNPTESEADVWADRTDDDPLPPELHHTIQLPAGDAVPGPTDSEQEVQADRSEEDPLPRKKGK</sequence>
<protein>
    <submittedName>
        <fullName evidence="2">Uncharacterized protein</fullName>
    </submittedName>
</protein>
<organism evidence="2 3">
    <name type="scientific">Lasiosphaeris hirsuta</name>
    <dbReference type="NCBI Taxonomy" id="260670"/>
    <lineage>
        <taxon>Eukaryota</taxon>
        <taxon>Fungi</taxon>
        <taxon>Dikarya</taxon>
        <taxon>Ascomycota</taxon>
        <taxon>Pezizomycotina</taxon>
        <taxon>Sordariomycetes</taxon>
        <taxon>Sordariomycetidae</taxon>
        <taxon>Sordariales</taxon>
        <taxon>Lasiosphaeriaceae</taxon>
        <taxon>Lasiosphaeris</taxon>
    </lineage>
</organism>
<proteinExistence type="predicted"/>
<dbReference type="Proteomes" id="UP001172102">
    <property type="component" value="Unassembled WGS sequence"/>
</dbReference>
<evidence type="ECO:0000313" key="2">
    <source>
        <dbReference type="EMBL" id="KAK0732004.1"/>
    </source>
</evidence>
<feature type="compositionally biased region" description="Acidic residues" evidence="1">
    <location>
        <begin position="116"/>
        <end position="130"/>
    </location>
</feature>
<name>A0AA40E8C2_9PEZI</name>
<accession>A0AA40E8C2</accession>
<feature type="region of interest" description="Disordered" evidence="1">
    <location>
        <begin position="85"/>
        <end position="172"/>
    </location>
</feature>
<feature type="compositionally biased region" description="Basic and acidic residues" evidence="1">
    <location>
        <begin position="157"/>
        <end position="172"/>
    </location>
</feature>
<gene>
    <name evidence="2" type="ORF">B0H67DRAFT_640316</name>
</gene>
<evidence type="ECO:0000256" key="1">
    <source>
        <dbReference type="SAM" id="MobiDB-lite"/>
    </source>
</evidence>
<reference evidence="2" key="1">
    <citation type="submission" date="2023-06" db="EMBL/GenBank/DDBJ databases">
        <title>Genome-scale phylogeny and comparative genomics of the fungal order Sordariales.</title>
        <authorList>
            <consortium name="Lawrence Berkeley National Laboratory"/>
            <person name="Hensen N."/>
            <person name="Bonometti L."/>
            <person name="Westerberg I."/>
            <person name="Brannstrom I.O."/>
            <person name="Guillou S."/>
            <person name="Cros-Aarteil S."/>
            <person name="Calhoun S."/>
            <person name="Haridas S."/>
            <person name="Kuo A."/>
            <person name="Mondo S."/>
            <person name="Pangilinan J."/>
            <person name="Riley R."/>
            <person name="Labutti K."/>
            <person name="Andreopoulos B."/>
            <person name="Lipzen A."/>
            <person name="Chen C."/>
            <person name="Yanf M."/>
            <person name="Daum C."/>
            <person name="Ng V."/>
            <person name="Clum A."/>
            <person name="Steindorff A."/>
            <person name="Ohm R."/>
            <person name="Martin F."/>
            <person name="Silar P."/>
            <person name="Natvig D."/>
            <person name="Lalanne C."/>
            <person name="Gautier V."/>
            <person name="Ament-Velasquez S.L."/>
            <person name="Kruys A."/>
            <person name="Hutchinson M.I."/>
            <person name="Powell A.J."/>
            <person name="Barry K."/>
            <person name="Miller A.N."/>
            <person name="Grigoriev I.V."/>
            <person name="Debuchy R."/>
            <person name="Gladieux P."/>
            <person name="Thoren M.H."/>
            <person name="Johannesson H."/>
        </authorList>
    </citation>
    <scope>NUCLEOTIDE SEQUENCE</scope>
    <source>
        <strain evidence="2">SMH4607-1</strain>
    </source>
</reference>
<dbReference type="EMBL" id="JAUKUA010000001">
    <property type="protein sequence ID" value="KAK0732004.1"/>
    <property type="molecule type" value="Genomic_DNA"/>
</dbReference>
<dbReference type="AlphaFoldDB" id="A0AA40E8C2"/>
<comment type="caution">
    <text evidence="2">The sequence shown here is derived from an EMBL/GenBank/DDBJ whole genome shotgun (WGS) entry which is preliminary data.</text>
</comment>
<keyword evidence="3" id="KW-1185">Reference proteome</keyword>